<dbReference type="InterPro" id="IPR012341">
    <property type="entry name" value="6hp_glycosidase-like_sf"/>
</dbReference>
<dbReference type="Gene3D" id="1.50.10.10">
    <property type="match status" value="1"/>
</dbReference>
<dbReference type="EMBL" id="KN846958">
    <property type="protein sequence ID" value="KIW68577.1"/>
    <property type="molecule type" value="Genomic_DNA"/>
</dbReference>
<dbReference type="GO" id="GO:0003824">
    <property type="term" value="F:catalytic activity"/>
    <property type="evidence" value="ECO:0007669"/>
    <property type="project" value="UniProtKB-ARBA"/>
</dbReference>
<keyword evidence="2" id="KW-1185">Reference proteome</keyword>
<dbReference type="Pfam" id="PF06824">
    <property type="entry name" value="Glyco_hydro_125"/>
    <property type="match status" value="1"/>
</dbReference>
<gene>
    <name evidence="1" type="ORF">PV04_04515</name>
</gene>
<evidence type="ECO:0008006" key="3">
    <source>
        <dbReference type="Google" id="ProtNLM"/>
    </source>
</evidence>
<name>A0A0D2E2N0_9EURO</name>
<dbReference type="InterPro" id="IPR008928">
    <property type="entry name" value="6-hairpin_glycosidase_sf"/>
</dbReference>
<proteinExistence type="predicted"/>
<dbReference type="HOGENOM" id="CLU_023537_2_1_1"/>
<sequence length="582" mass="65433">MSPKHEAIASPQDAFSAYHSRGQCDDVDHRWVNVYISCEITRIRQAVLHIYSQYHAVTLDRTVRMVPLSTLATILPLLVVSSFAQQVNYTCPNPAVYFTEYHGPFSAGRFNLSYQRPPENCRTFNLSEVEDTISSMREQISDPDLTRLFENAFPNTLDTAIRWHGIAANNSDEELTFIITGDINAMWLRDSSNQLQSYLALLKPNTSQDSLASLYRGVINLQSRYINTSPHCNSYQPPAESGVDPAVNSFAATDVVCPNVTNTTVFECKYELDSLAAFLEVSYNYYNATEDLDFFNRFQWVDTVQTIMNTVFNLTLGTYDPDGRVLDQPYTWNRTANSATETVSNLFRGNPVMGGTGLIRSYFRPSDDSCIYQLFIPANMMFSHYLGLCANIMQNLENPSAATLASSMHILSSTIRAAIDDYGLYNSGNATIYAYEIDGYGSFNIMDDANIPSLLSAPFFGYDVNDSTYQNTRRLLLSPSNSYYMRGPVINAIGGPHVSFGHGWPMASIVRILTTSDDDEIRGELRQLISSTDGLGLIHESVNSWNVSDWTRPWFSWANGLFGQMILDLAERKPYLLNESYQ</sequence>
<accession>A0A0D2E2N0</accession>
<evidence type="ECO:0000313" key="2">
    <source>
        <dbReference type="Proteomes" id="UP000054266"/>
    </source>
</evidence>
<dbReference type="Proteomes" id="UP000054266">
    <property type="component" value="Unassembled WGS sequence"/>
</dbReference>
<dbReference type="STRING" id="5601.A0A0D2E2N0"/>
<protein>
    <recommendedName>
        <fullName evidence="3">Metal-independent alpha-mannosidase</fullName>
    </recommendedName>
</protein>
<evidence type="ECO:0000313" key="1">
    <source>
        <dbReference type="EMBL" id="KIW68577.1"/>
    </source>
</evidence>
<dbReference type="PANTHER" id="PTHR31047:SF1">
    <property type="entry name" value="DUF1237 DOMAIN-CONTAINING PROTEIN"/>
    <property type="match status" value="1"/>
</dbReference>
<dbReference type="AlphaFoldDB" id="A0A0D2E2N0"/>
<dbReference type="SUPFAM" id="SSF48208">
    <property type="entry name" value="Six-hairpin glycosidases"/>
    <property type="match status" value="1"/>
</dbReference>
<dbReference type="SMART" id="SM01149">
    <property type="entry name" value="DUF1237"/>
    <property type="match status" value="1"/>
</dbReference>
<dbReference type="GO" id="GO:0005975">
    <property type="term" value="P:carbohydrate metabolic process"/>
    <property type="evidence" value="ECO:0007669"/>
    <property type="project" value="InterPro"/>
</dbReference>
<dbReference type="PANTHER" id="PTHR31047">
    <property type="entry name" value="MEIOTICALLY UP-REGULATED GENE 157 PROTEIN"/>
    <property type="match status" value="1"/>
</dbReference>
<reference evidence="1 2" key="1">
    <citation type="submission" date="2015-01" db="EMBL/GenBank/DDBJ databases">
        <title>The Genome Sequence of Capronia semiimmersa CBS27337.</title>
        <authorList>
            <consortium name="The Broad Institute Genomics Platform"/>
            <person name="Cuomo C."/>
            <person name="de Hoog S."/>
            <person name="Gorbushina A."/>
            <person name="Stielow B."/>
            <person name="Teixiera M."/>
            <person name="Abouelleil A."/>
            <person name="Chapman S.B."/>
            <person name="Priest M."/>
            <person name="Young S.K."/>
            <person name="Wortman J."/>
            <person name="Nusbaum C."/>
            <person name="Birren B."/>
        </authorList>
    </citation>
    <scope>NUCLEOTIDE SEQUENCE [LARGE SCALE GENOMIC DNA]</scope>
    <source>
        <strain evidence="1 2">CBS 27337</strain>
    </source>
</reference>
<organism evidence="1 2">
    <name type="scientific">Phialophora macrospora</name>
    <dbReference type="NCBI Taxonomy" id="1851006"/>
    <lineage>
        <taxon>Eukaryota</taxon>
        <taxon>Fungi</taxon>
        <taxon>Dikarya</taxon>
        <taxon>Ascomycota</taxon>
        <taxon>Pezizomycotina</taxon>
        <taxon>Eurotiomycetes</taxon>
        <taxon>Chaetothyriomycetidae</taxon>
        <taxon>Chaetothyriales</taxon>
        <taxon>Herpotrichiellaceae</taxon>
        <taxon>Phialophora</taxon>
    </lineage>
</organism>
<dbReference type="InterPro" id="IPR008313">
    <property type="entry name" value="GH125"/>
</dbReference>